<sequence length="822" mass="94205">MLSRTAAVQKFVSHIKYVVFDEVHCIGASEESHIWEQLLLLIQCPFLALSATIGNANKLHEWLNCSEQAKSAGKRKVDLINYGERYSELELSILNINDPHAEDDGIQNKKGGEHAVIPLMPYGVYMPEKLRMFSIPEDQQLTARQILNLYSMMAEVDAKTKKEFEPCKFFGQHGSKAVWISRSELRRLENGLKEVFMQWLTSDEQKINSILKILKEPVKTQLDRRARPFHKEKVANDYIVSLVDELRDKGELPAICFNDDRHICERLAEFLADELEKREREYMETDEFKNKYMIKDEGKLVKMAKRKRDEAEKKKKGDKDEDAGPEKENDEMDVLAMKKAKLERALERFKLRGRNGGDSDVYAKMIERLQRMGKNRESTKLLMKLFERGIGFHHAGLSATERGAAEVLFRSGNLAVLFSTSTLSLGVNMPCKTVIFGVDTTQLTPLLYRQMSGRAGRRGFDHSGNVIFMSLPTSKIRRLLTASLSNLQGNPPFTVLFLLRLFAYVHQQDVIDDEGQKVSTIKQRAFAAKSLLEHSFSLHTRREAAEGVLQKQLRMFSAFSFQLLRHLQLLSPFGEAKNFAEMAMHSSAGASGTLLFIYLMQKKCFHQIIKKCETQEQAHLTILEIIANLFTNLRISPFHERTDSFENVQVQLRGLPADLMPYVNEYNQTVSDLYKRFMAASSKDGNLFDSSFLVSGKLARDTFSLTEDYLVAPLFEQYSHDESFLPVIDLDKKDHRGRKIQHNAYAYDFYVNGSRAILSEVNGIHISSAWFLLHDFHSILERLAVGVHNMARPQDPLVLVLEELSKTYYEKFSKAFGMRSRD</sequence>
<dbReference type="GO" id="GO:0004386">
    <property type="term" value="F:helicase activity"/>
    <property type="evidence" value="ECO:0007669"/>
    <property type="project" value="UniProtKB-KW"/>
</dbReference>
<dbReference type="InterPro" id="IPR059032">
    <property type="entry name" value="WHD_DDX60"/>
</dbReference>
<dbReference type="AlphaFoldDB" id="A0A8R1I0B1"/>
<dbReference type="PANTHER" id="PTHR44533:SF4">
    <property type="entry name" value="DEAD_H RNA HELICASE, PUTATIVE-RELATED"/>
    <property type="match status" value="1"/>
</dbReference>
<evidence type="ECO:0000256" key="2">
    <source>
        <dbReference type="ARBA" id="ARBA00022806"/>
    </source>
</evidence>
<proteinExistence type="predicted"/>
<evidence type="ECO:0000313" key="7">
    <source>
        <dbReference type="Proteomes" id="UP000005237"/>
    </source>
</evidence>
<name>A0A8R1I0B1_CAEJA</name>
<evidence type="ECO:0000259" key="5">
    <source>
        <dbReference type="PROSITE" id="PS51194"/>
    </source>
</evidence>
<dbReference type="PROSITE" id="PS51194">
    <property type="entry name" value="HELICASE_CTER"/>
    <property type="match status" value="1"/>
</dbReference>
<feature type="domain" description="Helicase C-terminal" evidence="5">
    <location>
        <begin position="341"/>
        <end position="499"/>
    </location>
</feature>
<dbReference type="Proteomes" id="UP000005237">
    <property type="component" value="Unassembled WGS sequence"/>
</dbReference>
<dbReference type="GO" id="GO:0016787">
    <property type="term" value="F:hydrolase activity"/>
    <property type="evidence" value="ECO:0007669"/>
    <property type="project" value="UniProtKB-KW"/>
</dbReference>
<evidence type="ECO:0000256" key="3">
    <source>
        <dbReference type="SAM" id="MobiDB-lite"/>
    </source>
</evidence>
<dbReference type="InterPro" id="IPR027417">
    <property type="entry name" value="P-loop_NTPase"/>
</dbReference>
<dbReference type="Gene3D" id="3.40.50.300">
    <property type="entry name" value="P-loop containing nucleotide triphosphate hydrolases"/>
    <property type="match status" value="2"/>
</dbReference>
<feature type="compositionally biased region" description="Basic and acidic residues" evidence="3">
    <location>
        <begin position="307"/>
        <end position="327"/>
    </location>
</feature>
<dbReference type="EnsemblMetazoa" id="CJA17133.1">
    <property type="protein sequence ID" value="CJA17133.1"/>
    <property type="gene ID" value="WBGene00136337"/>
</dbReference>
<feature type="domain" description="Helicase ATP-binding" evidence="4">
    <location>
        <begin position="1"/>
        <end position="71"/>
    </location>
</feature>
<keyword evidence="1" id="KW-0378">Hydrolase</keyword>
<evidence type="ECO:0000259" key="4">
    <source>
        <dbReference type="PROSITE" id="PS51192"/>
    </source>
</evidence>
<dbReference type="PROSITE" id="PS51192">
    <property type="entry name" value="HELICASE_ATP_BIND_1"/>
    <property type="match status" value="1"/>
</dbReference>
<dbReference type="InterPro" id="IPR014001">
    <property type="entry name" value="Helicase_ATP-bd"/>
</dbReference>
<dbReference type="InterPro" id="IPR001650">
    <property type="entry name" value="Helicase_C-like"/>
</dbReference>
<organism evidence="6 7">
    <name type="scientific">Caenorhabditis japonica</name>
    <dbReference type="NCBI Taxonomy" id="281687"/>
    <lineage>
        <taxon>Eukaryota</taxon>
        <taxon>Metazoa</taxon>
        <taxon>Ecdysozoa</taxon>
        <taxon>Nematoda</taxon>
        <taxon>Chromadorea</taxon>
        <taxon>Rhabditida</taxon>
        <taxon>Rhabditina</taxon>
        <taxon>Rhabditomorpha</taxon>
        <taxon>Rhabditoidea</taxon>
        <taxon>Rhabditidae</taxon>
        <taxon>Peloderinae</taxon>
        <taxon>Caenorhabditis</taxon>
    </lineage>
</organism>
<keyword evidence="2" id="KW-0547">Nucleotide-binding</keyword>
<dbReference type="Pfam" id="PF26076">
    <property type="entry name" value="WHD_DDX60"/>
    <property type="match status" value="1"/>
</dbReference>
<dbReference type="SMART" id="SM00490">
    <property type="entry name" value="HELICc"/>
    <property type="match status" value="1"/>
</dbReference>
<keyword evidence="2" id="KW-0067">ATP-binding</keyword>
<keyword evidence="2" id="KW-0347">Helicase</keyword>
<dbReference type="SUPFAM" id="SSF52540">
    <property type="entry name" value="P-loop containing nucleoside triphosphate hydrolases"/>
    <property type="match status" value="2"/>
</dbReference>
<feature type="region of interest" description="Disordered" evidence="3">
    <location>
        <begin position="304"/>
        <end position="330"/>
    </location>
</feature>
<dbReference type="GO" id="GO:0005737">
    <property type="term" value="C:cytoplasm"/>
    <property type="evidence" value="ECO:0007669"/>
    <property type="project" value="TreeGrafter"/>
</dbReference>
<reference evidence="6" key="2">
    <citation type="submission" date="2022-06" db="UniProtKB">
        <authorList>
            <consortium name="EnsemblMetazoa"/>
        </authorList>
    </citation>
    <scope>IDENTIFICATION</scope>
    <source>
        <strain evidence="6">DF5081</strain>
    </source>
</reference>
<evidence type="ECO:0000313" key="6">
    <source>
        <dbReference type="EnsemblMetazoa" id="CJA17133.1"/>
    </source>
</evidence>
<dbReference type="Pfam" id="PF00271">
    <property type="entry name" value="Helicase_C"/>
    <property type="match status" value="1"/>
</dbReference>
<dbReference type="InterPro" id="IPR052431">
    <property type="entry name" value="SKI2_subfamily_helicases"/>
</dbReference>
<reference evidence="7" key="1">
    <citation type="submission" date="2010-08" db="EMBL/GenBank/DDBJ databases">
        <authorList>
            <consortium name="Caenorhabditis japonica Sequencing Consortium"/>
            <person name="Wilson R.K."/>
        </authorList>
    </citation>
    <scope>NUCLEOTIDE SEQUENCE [LARGE SCALE GENOMIC DNA]</scope>
    <source>
        <strain evidence="7">DF5081</strain>
    </source>
</reference>
<dbReference type="CDD" id="cd18795">
    <property type="entry name" value="SF2_C_Ski2"/>
    <property type="match status" value="1"/>
</dbReference>
<accession>A0A8R1I0B1</accession>
<evidence type="ECO:0000256" key="1">
    <source>
        <dbReference type="ARBA" id="ARBA00022801"/>
    </source>
</evidence>
<protein>
    <submittedName>
        <fullName evidence="6">Uncharacterized protein</fullName>
    </submittedName>
</protein>
<dbReference type="PANTHER" id="PTHR44533">
    <property type="entry name" value="DEAD/H RNA HELICASE, PUTATIVE-RELATED"/>
    <property type="match status" value="1"/>
</dbReference>
<keyword evidence="7" id="KW-1185">Reference proteome</keyword>